<organism evidence="2 3">
    <name type="scientific">Microbacterium flavum</name>
    <dbReference type="NCBI Taxonomy" id="415216"/>
    <lineage>
        <taxon>Bacteria</taxon>
        <taxon>Bacillati</taxon>
        <taxon>Actinomycetota</taxon>
        <taxon>Actinomycetes</taxon>
        <taxon>Micrococcales</taxon>
        <taxon>Microbacteriaceae</taxon>
        <taxon>Microbacterium</taxon>
    </lineage>
</organism>
<comment type="caution">
    <text evidence="2">The sequence shown here is derived from an EMBL/GenBank/DDBJ whole genome shotgun (WGS) entry which is preliminary data.</text>
</comment>
<dbReference type="PROSITE" id="PS50995">
    <property type="entry name" value="HTH_MARR_2"/>
    <property type="match status" value="1"/>
</dbReference>
<reference evidence="2 3" key="1">
    <citation type="submission" date="2021-03" db="EMBL/GenBank/DDBJ databases">
        <title>Microbacterium pauli sp. nov., isolated from microfiltered milk.</title>
        <authorList>
            <person name="Bellassi P."/>
            <person name="Fontana A."/>
            <person name="Callegari M.L."/>
            <person name="Lorenzo M."/>
            <person name="Cappa F."/>
        </authorList>
    </citation>
    <scope>NUCLEOTIDE SEQUENCE [LARGE SCALE GENOMIC DNA]</scope>
    <source>
        <strain evidence="2 3">DSM 18909</strain>
    </source>
</reference>
<dbReference type="RefSeq" id="WP_215486644.1">
    <property type="nucleotide sequence ID" value="NZ_BAAAPJ010000003.1"/>
</dbReference>
<proteinExistence type="predicted"/>
<dbReference type="Gene3D" id="1.10.10.10">
    <property type="entry name" value="Winged helix-like DNA-binding domain superfamily/Winged helix DNA-binding domain"/>
    <property type="match status" value="1"/>
</dbReference>
<dbReference type="SUPFAM" id="SSF46785">
    <property type="entry name" value="Winged helix' DNA-binding domain"/>
    <property type="match status" value="1"/>
</dbReference>
<feature type="domain" description="HTH marR-type" evidence="1">
    <location>
        <begin position="4"/>
        <end position="140"/>
    </location>
</feature>
<accession>A0ABS5XU18</accession>
<sequence length="151" mass="16405">MQHDEDILRLVTGAHALTRIASLETRTEAPAAQWRTISLLREYGPQRIGDLAALSRVTQPGMTRLVAQMTSEGLLERGVDAHDSRATVVSVTEAGLAALDEWMQVLGRALAPRFADLDDDDWTAIRRAADIVQARTRLVAPAVAPALADAR</sequence>
<evidence type="ECO:0000313" key="3">
    <source>
        <dbReference type="Proteomes" id="UP000740605"/>
    </source>
</evidence>
<dbReference type="InterPro" id="IPR036390">
    <property type="entry name" value="WH_DNA-bd_sf"/>
</dbReference>
<dbReference type="InterPro" id="IPR000835">
    <property type="entry name" value="HTH_MarR-typ"/>
</dbReference>
<gene>
    <name evidence="2" type="ORF">J0P97_04900</name>
</gene>
<protein>
    <submittedName>
        <fullName evidence="2">MarR family transcriptional regulator</fullName>
    </submittedName>
</protein>
<evidence type="ECO:0000259" key="1">
    <source>
        <dbReference type="PROSITE" id="PS50995"/>
    </source>
</evidence>
<dbReference type="InterPro" id="IPR052526">
    <property type="entry name" value="HTH-type_Bedaq_tolerance"/>
</dbReference>
<dbReference type="SMART" id="SM00347">
    <property type="entry name" value="HTH_MARR"/>
    <property type="match status" value="1"/>
</dbReference>
<name>A0ABS5XU18_9MICO</name>
<dbReference type="EMBL" id="JAFLHG010000003">
    <property type="protein sequence ID" value="MBT8797407.1"/>
    <property type="molecule type" value="Genomic_DNA"/>
</dbReference>
<keyword evidence="3" id="KW-1185">Reference proteome</keyword>
<dbReference type="PANTHER" id="PTHR39515">
    <property type="entry name" value="CONSERVED PROTEIN"/>
    <property type="match status" value="1"/>
</dbReference>
<dbReference type="PANTHER" id="PTHR39515:SF2">
    <property type="entry name" value="HTH-TYPE TRANSCRIPTIONAL REGULATOR RV0880"/>
    <property type="match status" value="1"/>
</dbReference>
<evidence type="ECO:0000313" key="2">
    <source>
        <dbReference type="EMBL" id="MBT8797407.1"/>
    </source>
</evidence>
<dbReference type="InterPro" id="IPR036388">
    <property type="entry name" value="WH-like_DNA-bd_sf"/>
</dbReference>
<dbReference type="Proteomes" id="UP000740605">
    <property type="component" value="Unassembled WGS sequence"/>
</dbReference>
<dbReference type="Pfam" id="PF12802">
    <property type="entry name" value="MarR_2"/>
    <property type="match status" value="1"/>
</dbReference>